<evidence type="ECO:0000256" key="1">
    <source>
        <dbReference type="SAM" id="MobiDB-lite"/>
    </source>
</evidence>
<evidence type="ECO:0008006" key="3">
    <source>
        <dbReference type="Google" id="ProtNLM"/>
    </source>
</evidence>
<protein>
    <recommendedName>
        <fullName evidence="3">Ankyrin repeat domain-containing protein</fullName>
    </recommendedName>
</protein>
<gene>
    <name evidence="2" type="ORF">SSP0437_LOCUS7556</name>
</gene>
<name>A0A7S1VJ13_9EUKA</name>
<reference evidence="2" key="1">
    <citation type="submission" date="2021-01" db="EMBL/GenBank/DDBJ databases">
        <authorList>
            <person name="Corre E."/>
            <person name="Pelletier E."/>
            <person name="Niang G."/>
            <person name="Scheremetjew M."/>
            <person name="Finn R."/>
            <person name="Kale V."/>
            <person name="Holt S."/>
            <person name="Cochrane G."/>
            <person name="Meng A."/>
            <person name="Brown T."/>
            <person name="Cohen L."/>
        </authorList>
    </citation>
    <scope>NUCLEOTIDE SEQUENCE</scope>
    <source>
        <strain evidence="2">ATCC 50979</strain>
    </source>
</reference>
<feature type="region of interest" description="Disordered" evidence="1">
    <location>
        <begin position="155"/>
        <end position="202"/>
    </location>
</feature>
<dbReference type="SUPFAM" id="SSF48403">
    <property type="entry name" value="Ankyrin repeat"/>
    <property type="match status" value="1"/>
</dbReference>
<dbReference type="EMBL" id="HBGL01009721">
    <property type="protein sequence ID" value="CAD9299614.1"/>
    <property type="molecule type" value="Transcribed_RNA"/>
</dbReference>
<organism evidence="2">
    <name type="scientific">Sexangularia sp. CB-2014</name>
    <dbReference type="NCBI Taxonomy" id="1486929"/>
    <lineage>
        <taxon>Eukaryota</taxon>
        <taxon>Amoebozoa</taxon>
        <taxon>Tubulinea</taxon>
        <taxon>Elardia</taxon>
        <taxon>Arcellinida</taxon>
        <taxon>Arcellinida incertae sedis</taxon>
        <taxon>Sexangularia</taxon>
    </lineage>
</organism>
<dbReference type="AlphaFoldDB" id="A0A7S1VJ13"/>
<sequence length="202" mass="22041">MPLLRWLIRAGAPVDEVPVARLAVNRNHPAILRWWIESGRPWNAKECAEEAAWRGRWAVVTLIADVSGHLPDNLASLAAAQGHLTLLQRALDAGDDVDPDVLDLAANRGHTAVVDYLLRSGRCAATEDTARAAAAAGRTATLERLATFGCHLPERQQQQQQQNKKKKKKAKQVGDAARQKGEKRKGGTASGAWARSRRAAKR</sequence>
<proteinExistence type="predicted"/>
<evidence type="ECO:0000313" key="2">
    <source>
        <dbReference type="EMBL" id="CAD9299614.1"/>
    </source>
</evidence>
<dbReference type="InterPro" id="IPR036770">
    <property type="entry name" value="Ankyrin_rpt-contain_sf"/>
</dbReference>
<accession>A0A7S1VJ13</accession>
<dbReference type="Gene3D" id="1.25.40.20">
    <property type="entry name" value="Ankyrin repeat-containing domain"/>
    <property type="match status" value="1"/>
</dbReference>